<keyword evidence="5 9" id="KW-1133">Transmembrane helix</keyword>
<keyword evidence="4 9" id="KW-0812">Transmembrane</keyword>
<keyword evidence="2" id="KW-0813">Transport</keyword>
<dbReference type="PANTHER" id="PTHR30354:SF22">
    <property type="entry name" value="HIGH-AFFINITY GLUCONATE TRANSPORTER"/>
    <property type="match status" value="1"/>
</dbReference>
<dbReference type="AlphaFoldDB" id="W9GBI8"/>
<feature type="transmembrane region" description="Helical" evidence="9">
    <location>
        <begin position="271"/>
        <end position="292"/>
    </location>
</feature>
<evidence type="ECO:0000256" key="4">
    <source>
        <dbReference type="ARBA" id="ARBA00022692"/>
    </source>
</evidence>
<feature type="transmembrane region" description="Helical" evidence="9">
    <location>
        <begin position="153"/>
        <end position="171"/>
    </location>
</feature>
<comment type="subcellular location">
    <subcellularLocation>
        <location evidence="1">Cell membrane</location>
        <topology evidence="1">Multi-pass membrane protein</topology>
    </subcellularLocation>
</comment>
<gene>
    <name evidence="10" type="ORF">N865_08855</name>
</gene>
<protein>
    <submittedName>
        <fullName evidence="10">Gluconate transporter</fullName>
    </submittedName>
</protein>
<evidence type="ECO:0000256" key="3">
    <source>
        <dbReference type="ARBA" id="ARBA00022475"/>
    </source>
</evidence>
<dbReference type="Pfam" id="PF02447">
    <property type="entry name" value="GntP_permease"/>
    <property type="match status" value="2"/>
</dbReference>
<proteinExistence type="inferred from homology"/>
<feature type="transmembrane region" description="Helical" evidence="9">
    <location>
        <begin position="312"/>
        <end position="332"/>
    </location>
</feature>
<organism evidence="10 11">
    <name type="scientific">Intrasporangium oryzae NRRL B-24470</name>
    <dbReference type="NCBI Taxonomy" id="1386089"/>
    <lineage>
        <taxon>Bacteria</taxon>
        <taxon>Bacillati</taxon>
        <taxon>Actinomycetota</taxon>
        <taxon>Actinomycetes</taxon>
        <taxon>Micrococcales</taxon>
        <taxon>Intrasporangiaceae</taxon>
        <taxon>Intrasporangium</taxon>
    </lineage>
</organism>
<dbReference type="GO" id="GO:0015128">
    <property type="term" value="F:gluconate transmembrane transporter activity"/>
    <property type="evidence" value="ECO:0007669"/>
    <property type="project" value="InterPro"/>
</dbReference>
<feature type="transmembrane region" description="Helical" evidence="9">
    <location>
        <begin position="19"/>
        <end position="36"/>
    </location>
</feature>
<dbReference type="PIRSF" id="PIRSF002746">
    <property type="entry name" value="Gluconate_transporter"/>
    <property type="match status" value="1"/>
</dbReference>
<dbReference type="EMBL" id="AWSA01000001">
    <property type="protein sequence ID" value="EWT03551.1"/>
    <property type="molecule type" value="Genomic_DNA"/>
</dbReference>
<dbReference type="InterPro" id="IPR003474">
    <property type="entry name" value="Glcn_transporter"/>
</dbReference>
<feature type="transmembrane region" description="Helical" evidence="9">
    <location>
        <begin position="42"/>
        <end position="60"/>
    </location>
</feature>
<feature type="region of interest" description="Disordered" evidence="8">
    <location>
        <begin position="233"/>
        <end position="264"/>
    </location>
</feature>
<evidence type="ECO:0000313" key="11">
    <source>
        <dbReference type="Proteomes" id="UP000019489"/>
    </source>
</evidence>
<evidence type="ECO:0000256" key="6">
    <source>
        <dbReference type="ARBA" id="ARBA00023136"/>
    </source>
</evidence>
<feature type="transmembrane region" description="Helical" evidence="9">
    <location>
        <begin position="466"/>
        <end position="487"/>
    </location>
</feature>
<keyword evidence="3" id="KW-1003">Cell membrane</keyword>
<comment type="caution">
    <text evidence="10">The sequence shown here is derived from an EMBL/GenBank/DDBJ whole genome shotgun (WGS) entry which is preliminary data.</text>
</comment>
<evidence type="ECO:0000256" key="2">
    <source>
        <dbReference type="ARBA" id="ARBA00022448"/>
    </source>
</evidence>
<name>W9GBI8_9MICO</name>
<evidence type="ECO:0000313" key="10">
    <source>
        <dbReference type="EMBL" id="EWT03551.1"/>
    </source>
</evidence>
<feature type="transmembrane region" description="Helical" evidence="9">
    <location>
        <begin position="384"/>
        <end position="417"/>
    </location>
</feature>
<evidence type="ECO:0000256" key="7">
    <source>
        <dbReference type="ARBA" id="ARBA00049663"/>
    </source>
</evidence>
<keyword evidence="11" id="KW-1185">Reference proteome</keyword>
<dbReference type="PATRIC" id="fig|1386089.3.peg.31"/>
<accession>W9GBI8</accession>
<reference evidence="10 11" key="1">
    <citation type="submission" date="2013-08" db="EMBL/GenBank/DDBJ databases">
        <title>Intrasporangium oryzae NRRL B-24470.</title>
        <authorList>
            <person name="Liu H."/>
            <person name="Wang G."/>
        </authorList>
    </citation>
    <scope>NUCLEOTIDE SEQUENCE [LARGE SCALE GENOMIC DNA]</scope>
    <source>
        <strain evidence="10 11">NRRL B-24470</strain>
    </source>
</reference>
<dbReference type="Proteomes" id="UP000019489">
    <property type="component" value="Unassembled WGS sequence"/>
</dbReference>
<evidence type="ECO:0000256" key="5">
    <source>
        <dbReference type="ARBA" id="ARBA00022989"/>
    </source>
</evidence>
<feature type="transmembrane region" description="Helical" evidence="9">
    <location>
        <begin position="344"/>
        <end position="364"/>
    </location>
</feature>
<evidence type="ECO:0000256" key="1">
    <source>
        <dbReference type="ARBA" id="ARBA00004651"/>
    </source>
</evidence>
<feature type="transmembrane region" description="Helical" evidence="9">
    <location>
        <begin position="116"/>
        <end position="146"/>
    </location>
</feature>
<keyword evidence="6 9" id="KW-0472">Membrane</keyword>
<feature type="transmembrane region" description="Helical" evidence="9">
    <location>
        <begin position="191"/>
        <end position="214"/>
    </location>
</feature>
<dbReference type="GO" id="GO:0005886">
    <property type="term" value="C:plasma membrane"/>
    <property type="evidence" value="ECO:0007669"/>
    <property type="project" value="UniProtKB-SubCell"/>
</dbReference>
<feature type="transmembrane region" description="Helical" evidence="9">
    <location>
        <begin position="429"/>
        <end position="446"/>
    </location>
</feature>
<comment type="similarity">
    <text evidence="7">Belongs to the GntP permease family.</text>
</comment>
<dbReference type="eggNOG" id="COG2610">
    <property type="taxonomic scope" value="Bacteria"/>
</dbReference>
<dbReference type="STRING" id="1386089.N865_08855"/>
<sequence>MLHLADEAAKTPYAGNGQLVLACVLGILTVVVLITVAKLHPFLSLMLGSAVLGAVATVPPADIVASFLAGFGATTGAVGVLIALGAMIGKLLEDSGGATKIVSTMVGRVGPGGLPWVMAAIAAILGLPLFFEVGVVLLVPVVLMVARRTGLSLMKVGIPALAGLSVLHGLVPPHPGPLTAIGLLGADLGRTLLFGLIVAIPTVIVAGPVLATFVDRWVPKHVDSPVLVGASTTTAGGGSGRDAGASSREPGGYPASPGDFEEPLPPGRRRVGFATAIIAITLPVVLMLIDAITKLLVTDKENGTRKVVDFLGTPVVALLIAVLFCYIALGLGSGMTRQQASDSVGASFPPIASIILIVAAGGGFKQTLVDAGVGDVIKDWATGVNISVLLLGWLVAVLIRLGTGSATVATITAAGIVGPLASTLTTNHLALLVLAIGCGSLFFSHVNDAGFWLVKEYFGLTVGETIKSWSVMETVISVFGFALIMLLSTVV</sequence>
<evidence type="ECO:0000256" key="8">
    <source>
        <dbReference type="SAM" id="MobiDB-lite"/>
    </source>
</evidence>
<feature type="transmembrane region" description="Helical" evidence="9">
    <location>
        <begin position="67"/>
        <end position="88"/>
    </location>
</feature>
<dbReference type="PANTHER" id="PTHR30354">
    <property type="entry name" value="GNT FAMILY GLUCONATE TRANSPORTER"/>
    <property type="match status" value="1"/>
</dbReference>
<evidence type="ECO:0000256" key="9">
    <source>
        <dbReference type="SAM" id="Phobius"/>
    </source>
</evidence>